<sequence length="268" mass="31381">NKALKKDIAIGIHYCTQQLKDLIAKNYKMPYPHTGHIIQEYLEQKINKFRLQNKVTCIISDNGSNMKKAIELYLDLQRILCAAHTMQLSVNQGLCQIKSYTKKIKKLVKFFNSSKQSERLDQAQQELYQQSFDDKNSEFEDFSDFSSEDSVSENERRSISQDSSLFSLNYILERVRKAIYDSLFEYWENLLQIRLLATLLDLCVKHLQIFDNNIQNDAISELQFQFKTLMQNSKKNTNINISKSTSTNILFRDIFESNYTTNDDDELS</sequence>
<name>A0ACA9RDW2_9GLOM</name>
<proteinExistence type="predicted"/>
<dbReference type="Proteomes" id="UP000789920">
    <property type="component" value="Unassembled WGS sequence"/>
</dbReference>
<dbReference type="EMBL" id="CAJVQC010049235">
    <property type="protein sequence ID" value="CAG8787318.1"/>
    <property type="molecule type" value="Genomic_DNA"/>
</dbReference>
<feature type="non-terminal residue" evidence="1">
    <location>
        <position position="268"/>
    </location>
</feature>
<reference evidence="1" key="1">
    <citation type="submission" date="2021-06" db="EMBL/GenBank/DDBJ databases">
        <authorList>
            <person name="Kallberg Y."/>
            <person name="Tangrot J."/>
            <person name="Rosling A."/>
        </authorList>
    </citation>
    <scope>NUCLEOTIDE SEQUENCE</scope>
    <source>
        <strain evidence="1">MA461A</strain>
    </source>
</reference>
<keyword evidence="2" id="KW-1185">Reference proteome</keyword>
<feature type="non-terminal residue" evidence="1">
    <location>
        <position position="1"/>
    </location>
</feature>
<protein>
    <submittedName>
        <fullName evidence="1">9187_t:CDS:1</fullName>
    </submittedName>
</protein>
<accession>A0ACA9RDW2</accession>
<organism evidence="1 2">
    <name type="scientific">Racocetra persica</name>
    <dbReference type="NCBI Taxonomy" id="160502"/>
    <lineage>
        <taxon>Eukaryota</taxon>
        <taxon>Fungi</taxon>
        <taxon>Fungi incertae sedis</taxon>
        <taxon>Mucoromycota</taxon>
        <taxon>Glomeromycotina</taxon>
        <taxon>Glomeromycetes</taxon>
        <taxon>Diversisporales</taxon>
        <taxon>Gigasporaceae</taxon>
        <taxon>Racocetra</taxon>
    </lineage>
</organism>
<evidence type="ECO:0000313" key="2">
    <source>
        <dbReference type="Proteomes" id="UP000789920"/>
    </source>
</evidence>
<gene>
    <name evidence="1" type="ORF">RPERSI_LOCUS18517</name>
</gene>
<evidence type="ECO:0000313" key="1">
    <source>
        <dbReference type="EMBL" id="CAG8787318.1"/>
    </source>
</evidence>
<comment type="caution">
    <text evidence="1">The sequence shown here is derived from an EMBL/GenBank/DDBJ whole genome shotgun (WGS) entry which is preliminary data.</text>
</comment>